<protein>
    <submittedName>
        <fullName evidence="1">Uncharacterized protein</fullName>
    </submittedName>
</protein>
<dbReference type="OrthoDB" id="2770090at2759"/>
<sequence length="195" mass="22372">MSGTFRAATRLQRSIPSSPLPPAFTSLYRLFLRATAASVLHHRPAARRLRKLWRPTFEGAVRVIRKLESSEALGHEQQRLQRWYAVWEQRIDNTLSLLCTSADSRGLAHSLTKNLQQLYDQHADYQRSRLGTRSSWNPQLPPDSPEYKPLTGAKAIAVAKKREFRDRGWGALGEVIVMAEARQGMSLGRLRRRWK</sequence>
<organism evidence="1 2">
    <name type="scientific">Obba rivulosa</name>
    <dbReference type="NCBI Taxonomy" id="1052685"/>
    <lineage>
        <taxon>Eukaryota</taxon>
        <taxon>Fungi</taxon>
        <taxon>Dikarya</taxon>
        <taxon>Basidiomycota</taxon>
        <taxon>Agaricomycotina</taxon>
        <taxon>Agaricomycetes</taxon>
        <taxon>Polyporales</taxon>
        <taxon>Gelatoporiaceae</taxon>
        <taxon>Obba</taxon>
    </lineage>
</organism>
<evidence type="ECO:0000313" key="1">
    <source>
        <dbReference type="EMBL" id="OCH93489.1"/>
    </source>
</evidence>
<gene>
    <name evidence="1" type="ORF">OBBRIDRAFT_724673</name>
</gene>
<evidence type="ECO:0000313" key="2">
    <source>
        <dbReference type="Proteomes" id="UP000250043"/>
    </source>
</evidence>
<dbReference type="EMBL" id="KV722354">
    <property type="protein sequence ID" value="OCH93489.1"/>
    <property type="molecule type" value="Genomic_DNA"/>
</dbReference>
<dbReference type="Proteomes" id="UP000250043">
    <property type="component" value="Unassembled WGS sequence"/>
</dbReference>
<keyword evidence="2" id="KW-1185">Reference proteome</keyword>
<accession>A0A8E2DPP8</accession>
<dbReference type="AlphaFoldDB" id="A0A8E2DPP8"/>
<reference evidence="1 2" key="1">
    <citation type="submission" date="2016-07" db="EMBL/GenBank/DDBJ databases">
        <title>Draft genome of the white-rot fungus Obba rivulosa 3A-2.</title>
        <authorList>
            <consortium name="DOE Joint Genome Institute"/>
            <person name="Miettinen O."/>
            <person name="Riley R."/>
            <person name="Acob R."/>
            <person name="Barry K."/>
            <person name="Cullen D."/>
            <person name="De Vries R."/>
            <person name="Hainaut M."/>
            <person name="Hatakka A."/>
            <person name="Henrissat B."/>
            <person name="Hilden K."/>
            <person name="Kuo R."/>
            <person name="Labutti K."/>
            <person name="Lipzen A."/>
            <person name="Makela M.R."/>
            <person name="Sandor L."/>
            <person name="Spatafora J.W."/>
            <person name="Grigoriev I.V."/>
            <person name="Hibbett D.S."/>
        </authorList>
    </citation>
    <scope>NUCLEOTIDE SEQUENCE [LARGE SCALE GENOMIC DNA]</scope>
    <source>
        <strain evidence="1 2">3A-2</strain>
    </source>
</reference>
<proteinExistence type="predicted"/>
<name>A0A8E2DPP8_9APHY</name>